<feature type="transmembrane region" description="Helical" evidence="9">
    <location>
        <begin position="478"/>
        <end position="502"/>
    </location>
</feature>
<feature type="transmembrane region" description="Helical" evidence="9">
    <location>
        <begin position="210"/>
        <end position="234"/>
    </location>
</feature>
<feature type="transmembrane region" description="Helical" evidence="9">
    <location>
        <begin position="163"/>
        <end position="183"/>
    </location>
</feature>
<feature type="compositionally biased region" description="Low complexity" evidence="8">
    <location>
        <begin position="557"/>
        <end position="568"/>
    </location>
</feature>
<sequence>MLENWAHRLGLRTNPQIFFSSTALAILFVALTIIFTEDVNAAFGWATEHIILSNLSWFYILGVTVFLIFLIWIAISKYGSVRLGGPDSRPEYSNWAWFAMLFAAGIGTILMFWGVAEPINHYANPPMAPEGFDGHTDPEAAANAYAETAGAAQQAITITNYHFALHTWAIFTVPALAFAYFIFKRGLPMRVSSIFHPFLGNQIHGPIGKIIDVIAVVGTLFGLSVSIGLGSSQINSGLANLIDLPTDPTNPMTLLSQLIIIVVITAIAIVSVALGLDKGIKRLSNINILASIGLLIFVLVAGSTLFLAKGVVEQTGDYLANVIQLGFWNDAYANTGWQDGWTVFYWAWTITWAPFIGIFIARISKGRTIREFVAGVLGLPTLFSVIWFSVFGLAAFDIERANPGVLVGPVVEEGDIPGALFVFLENFPVATTVGTIIAAIAVVIVAIFFITSSDSASLVIDMMCTGDQNVLPPTRQRVYWAVLEGLVALALVGGAGAAVIAAGDAEETVSAVDALSEVITVVGLPFFIMSFLMIAALLKELRRDPDVPGNVLPPDAPAQQEQQEEPAATDSRQSGASTSPGSANPD</sequence>
<feature type="region of interest" description="Disordered" evidence="8">
    <location>
        <begin position="546"/>
        <end position="586"/>
    </location>
</feature>
<gene>
    <name evidence="10" type="ORF">RIF23_13760</name>
</gene>
<feature type="transmembrane region" description="Helical" evidence="9">
    <location>
        <begin position="288"/>
        <end position="308"/>
    </location>
</feature>
<evidence type="ECO:0000256" key="2">
    <source>
        <dbReference type="ARBA" id="ARBA00005658"/>
    </source>
</evidence>
<dbReference type="InterPro" id="IPR000060">
    <property type="entry name" value="BCCT_transptr"/>
</dbReference>
<feature type="transmembrane region" description="Helical" evidence="9">
    <location>
        <begin position="56"/>
        <end position="75"/>
    </location>
</feature>
<accession>A0ABU2H7T3</accession>
<dbReference type="EMBL" id="JAVLVT010000005">
    <property type="protein sequence ID" value="MDS1271364.1"/>
    <property type="molecule type" value="Genomic_DNA"/>
</dbReference>
<keyword evidence="5 9" id="KW-0812">Transmembrane</keyword>
<evidence type="ECO:0000313" key="10">
    <source>
        <dbReference type="EMBL" id="MDS1271364.1"/>
    </source>
</evidence>
<evidence type="ECO:0000256" key="5">
    <source>
        <dbReference type="ARBA" id="ARBA00022692"/>
    </source>
</evidence>
<reference evidence="11" key="1">
    <citation type="submission" date="2023-07" db="EMBL/GenBank/DDBJ databases">
        <title>Novel species in the genus Lipingzhangella isolated from Sambhar Salt Lake.</title>
        <authorList>
            <person name="Jiya N."/>
            <person name="Kajale S."/>
            <person name="Sharma A."/>
        </authorList>
    </citation>
    <scope>NUCLEOTIDE SEQUENCE [LARGE SCALE GENOMIC DNA]</scope>
    <source>
        <strain evidence="11">LS1_29</strain>
    </source>
</reference>
<feature type="transmembrane region" description="Helical" evidence="9">
    <location>
        <begin position="514"/>
        <end position="538"/>
    </location>
</feature>
<feature type="transmembrane region" description="Helical" evidence="9">
    <location>
        <begin position="95"/>
        <end position="116"/>
    </location>
</feature>
<feature type="transmembrane region" description="Helical" evidence="9">
    <location>
        <begin position="17"/>
        <end position="36"/>
    </location>
</feature>
<feature type="transmembrane region" description="Helical" evidence="9">
    <location>
        <begin position="343"/>
        <end position="361"/>
    </location>
</feature>
<evidence type="ECO:0000313" key="11">
    <source>
        <dbReference type="Proteomes" id="UP001250214"/>
    </source>
</evidence>
<keyword evidence="3" id="KW-0813">Transport</keyword>
<dbReference type="Pfam" id="PF02028">
    <property type="entry name" value="BCCT"/>
    <property type="match status" value="1"/>
</dbReference>
<keyword evidence="4" id="KW-1003">Cell membrane</keyword>
<evidence type="ECO:0000256" key="6">
    <source>
        <dbReference type="ARBA" id="ARBA00022989"/>
    </source>
</evidence>
<name>A0ABU2H7T3_9ACTN</name>
<evidence type="ECO:0000256" key="4">
    <source>
        <dbReference type="ARBA" id="ARBA00022475"/>
    </source>
</evidence>
<dbReference type="RefSeq" id="WP_310912889.1">
    <property type="nucleotide sequence ID" value="NZ_JAVLVT010000005.1"/>
</dbReference>
<evidence type="ECO:0000256" key="3">
    <source>
        <dbReference type="ARBA" id="ARBA00022448"/>
    </source>
</evidence>
<comment type="subcellular location">
    <subcellularLocation>
        <location evidence="1">Cell membrane</location>
        <topology evidence="1">Multi-pass membrane protein</topology>
    </subcellularLocation>
</comment>
<comment type="caution">
    <text evidence="10">The sequence shown here is derived from an EMBL/GenBank/DDBJ whole genome shotgun (WGS) entry which is preliminary data.</text>
</comment>
<evidence type="ECO:0000256" key="1">
    <source>
        <dbReference type="ARBA" id="ARBA00004651"/>
    </source>
</evidence>
<feature type="transmembrane region" description="Helical" evidence="9">
    <location>
        <begin position="373"/>
        <end position="396"/>
    </location>
</feature>
<evidence type="ECO:0000256" key="9">
    <source>
        <dbReference type="SAM" id="Phobius"/>
    </source>
</evidence>
<dbReference type="PANTHER" id="PTHR30047:SF7">
    <property type="entry name" value="HIGH-AFFINITY CHOLINE TRANSPORT PROTEIN"/>
    <property type="match status" value="1"/>
</dbReference>
<keyword evidence="6 9" id="KW-1133">Transmembrane helix</keyword>
<organism evidence="10 11">
    <name type="scientific">Lipingzhangella rawalii</name>
    <dbReference type="NCBI Taxonomy" id="2055835"/>
    <lineage>
        <taxon>Bacteria</taxon>
        <taxon>Bacillati</taxon>
        <taxon>Actinomycetota</taxon>
        <taxon>Actinomycetes</taxon>
        <taxon>Streptosporangiales</taxon>
        <taxon>Nocardiopsidaceae</taxon>
        <taxon>Lipingzhangella</taxon>
    </lineage>
</organism>
<dbReference type="NCBIfam" id="TIGR00842">
    <property type="entry name" value="bcct"/>
    <property type="match status" value="1"/>
</dbReference>
<keyword evidence="7 9" id="KW-0472">Membrane</keyword>
<feature type="compositionally biased region" description="Polar residues" evidence="8">
    <location>
        <begin position="570"/>
        <end position="586"/>
    </location>
</feature>
<feature type="transmembrane region" description="Helical" evidence="9">
    <location>
        <begin position="254"/>
        <end position="276"/>
    </location>
</feature>
<evidence type="ECO:0000256" key="7">
    <source>
        <dbReference type="ARBA" id="ARBA00023136"/>
    </source>
</evidence>
<keyword evidence="11" id="KW-1185">Reference proteome</keyword>
<comment type="similarity">
    <text evidence="2">Belongs to the BCCT transporter (TC 2.A.15) family.</text>
</comment>
<protein>
    <submittedName>
        <fullName evidence="10">BCCT family transporter</fullName>
    </submittedName>
</protein>
<feature type="transmembrane region" description="Helical" evidence="9">
    <location>
        <begin position="427"/>
        <end position="450"/>
    </location>
</feature>
<proteinExistence type="inferred from homology"/>
<dbReference type="Proteomes" id="UP001250214">
    <property type="component" value="Unassembled WGS sequence"/>
</dbReference>
<evidence type="ECO:0000256" key="8">
    <source>
        <dbReference type="SAM" id="MobiDB-lite"/>
    </source>
</evidence>
<dbReference type="PANTHER" id="PTHR30047">
    <property type="entry name" value="HIGH-AFFINITY CHOLINE TRANSPORT PROTEIN-RELATED"/>
    <property type="match status" value="1"/>
</dbReference>